<feature type="domain" description="Tyrosinase copper-binding" evidence="6">
    <location>
        <begin position="204"/>
        <end position="215"/>
    </location>
</feature>
<feature type="domain" description="Tyrosinase copper-binding" evidence="5">
    <location>
        <begin position="79"/>
        <end position="96"/>
    </location>
</feature>
<dbReference type="InterPro" id="IPR008922">
    <property type="entry name" value="Di-copper_centre_dom_sf"/>
</dbReference>
<keyword evidence="3" id="KW-0186">Copper</keyword>
<evidence type="ECO:0000256" key="1">
    <source>
        <dbReference type="ARBA" id="ARBA00009928"/>
    </source>
</evidence>
<dbReference type="Gene3D" id="1.10.1280.10">
    <property type="entry name" value="Di-copper center containing domain from catechol oxidase"/>
    <property type="match status" value="1"/>
</dbReference>
<dbReference type="PANTHER" id="PTHR11474">
    <property type="entry name" value="TYROSINASE FAMILY MEMBER"/>
    <property type="match status" value="1"/>
</dbReference>
<dbReference type="InterPro" id="IPR013788">
    <property type="entry name" value="Hemocyanin/hexamerin"/>
</dbReference>
<dbReference type="PROSITE" id="PS51318">
    <property type="entry name" value="TAT"/>
    <property type="match status" value="1"/>
</dbReference>
<dbReference type="GO" id="GO:0046872">
    <property type="term" value="F:metal ion binding"/>
    <property type="evidence" value="ECO:0007669"/>
    <property type="project" value="UniProtKB-KW"/>
</dbReference>
<dbReference type="SUPFAM" id="SSF48056">
    <property type="entry name" value="Di-copper centre-containing domain"/>
    <property type="match status" value="1"/>
</dbReference>
<protein>
    <submittedName>
        <fullName evidence="7">Common central domain of tyrosinase</fullName>
    </submittedName>
</protein>
<accession>A0A1I6TH02</accession>
<feature type="signal peptide" evidence="4">
    <location>
        <begin position="1"/>
        <end position="27"/>
    </location>
</feature>
<dbReference type="Proteomes" id="UP000198788">
    <property type="component" value="Unassembled WGS sequence"/>
</dbReference>
<dbReference type="RefSeq" id="WP_092313273.1">
    <property type="nucleotide sequence ID" value="NZ_FOZV01000010.1"/>
</dbReference>
<keyword evidence="8" id="KW-1185">Reference proteome</keyword>
<dbReference type="STRING" id="871741.SAMN05192570_0051"/>
<reference evidence="8" key="1">
    <citation type="submission" date="2016-10" db="EMBL/GenBank/DDBJ databases">
        <authorList>
            <person name="Varghese N."/>
            <person name="Submissions S."/>
        </authorList>
    </citation>
    <scope>NUCLEOTIDE SEQUENCE [LARGE SCALE GENOMIC DNA]</scope>
    <source>
        <strain evidence="8">CGMCC 1.10683</strain>
    </source>
</reference>
<keyword evidence="2" id="KW-0479">Metal-binding</keyword>
<evidence type="ECO:0000259" key="6">
    <source>
        <dbReference type="PROSITE" id="PS00498"/>
    </source>
</evidence>
<evidence type="ECO:0000256" key="3">
    <source>
        <dbReference type="ARBA" id="ARBA00023008"/>
    </source>
</evidence>
<gene>
    <name evidence="7" type="ORF">SAMN05192570_0051</name>
</gene>
<dbReference type="PROSITE" id="PS00498">
    <property type="entry name" value="TYROSINASE_2"/>
    <property type="match status" value="1"/>
</dbReference>
<dbReference type="PROSITE" id="PS00497">
    <property type="entry name" value="TYROSINASE_1"/>
    <property type="match status" value="1"/>
</dbReference>
<dbReference type="Pfam" id="PF00264">
    <property type="entry name" value="Tyrosinase"/>
    <property type="match status" value="2"/>
</dbReference>
<feature type="chain" id="PRO_5011453953" evidence="4">
    <location>
        <begin position="28"/>
        <end position="442"/>
    </location>
</feature>
<dbReference type="PRINTS" id="PR00092">
    <property type="entry name" value="TYROSINASE"/>
</dbReference>
<sequence length="442" mass="48386">MKLDRRSTLLGAGAAIAAGLAAGAAGAQPSLRIRRSVGELTATSDDVVAFGEAVRLMKRRRDGLSWDRQVRIHHVDAQHGNGLFLPWHRLQLLHLERIVARLTGHDSFAMPYWDWQEHRFLPAWVTDRDSPLYERERARGVDELDFAAARWAESPYTARLASDDFETFCGKLPEGQGMVEGYGHNHIHALIGGAMRHPRTSARDPMFWLHHSNVDRVWATWHGLRGRNLYPADWTALTVTGFVDADGEAVGDLPVAGALETGALGYGYDRLYPFPVFNVPEAGPPGATRRVPLGGGSWTVRAAAEPGSGRMSLTLPAEAAVRMRDADDTLMIEAAGAVGYAREAALEDRSLEIRLASGGRERSLGSSPTFVHVPEADGRHAHRGPYVLPFRFGEEVLNLLAASEGPVSVSVAAEDLLPEAGRPEPQAAWIELKLTLTETRWT</sequence>
<dbReference type="OrthoDB" id="2874181at2"/>
<dbReference type="InterPro" id="IPR006311">
    <property type="entry name" value="TAT_signal"/>
</dbReference>
<evidence type="ECO:0000313" key="7">
    <source>
        <dbReference type="EMBL" id="SFS88484.1"/>
    </source>
</evidence>
<evidence type="ECO:0000313" key="8">
    <source>
        <dbReference type="Proteomes" id="UP000198788"/>
    </source>
</evidence>
<dbReference type="GO" id="GO:0016491">
    <property type="term" value="F:oxidoreductase activity"/>
    <property type="evidence" value="ECO:0007669"/>
    <property type="project" value="InterPro"/>
</dbReference>
<dbReference type="InterPro" id="IPR002227">
    <property type="entry name" value="Tyrosinase_Cu-bd"/>
</dbReference>
<evidence type="ECO:0000256" key="4">
    <source>
        <dbReference type="SAM" id="SignalP"/>
    </source>
</evidence>
<dbReference type="InterPro" id="IPR050316">
    <property type="entry name" value="Tyrosinase/Hemocyanin"/>
</dbReference>
<keyword evidence="4" id="KW-0732">Signal</keyword>
<dbReference type="EMBL" id="FOZV01000010">
    <property type="protein sequence ID" value="SFS88484.1"/>
    <property type="molecule type" value="Genomic_DNA"/>
</dbReference>
<comment type="similarity">
    <text evidence="1">Belongs to the tyrosinase family.</text>
</comment>
<dbReference type="AlphaFoldDB" id="A0A1I6TH02"/>
<organism evidence="7 8">
    <name type="scientific">Brevundimonas viscosa</name>
    <dbReference type="NCBI Taxonomy" id="871741"/>
    <lineage>
        <taxon>Bacteria</taxon>
        <taxon>Pseudomonadati</taxon>
        <taxon>Pseudomonadota</taxon>
        <taxon>Alphaproteobacteria</taxon>
        <taxon>Caulobacterales</taxon>
        <taxon>Caulobacteraceae</taxon>
        <taxon>Brevundimonas</taxon>
    </lineage>
</organism>
<name>A0A1I6TH02_9CAUL</name>
<dbReference type="PANTHER" id="PTHR11474:SF126">
    <property type="entry name" value="TYROSINASE-LIKE PROTEIN TYR-1-RELATED"/>
    <property type="match status" value="1"/>
</dbReference>
<evidence type="ECO:0000259" key="5">
    <source>
        <dbReference type="PROSITE" id="PS00497"/>
    </source>
</evidence>
<proteinExistence type="inferred from homology"/>
<dbReference type="PROSITE" id="PS00210">
    <property type="entry name" value="HEMOCYANIN_2"/>
    <property type="match status" value="1"/>
</dbReference>
<evidence type="ECO:0000256" key="2">
    <source>
        <dbReference type="ARBA" id="ARBA00022723"/>
    </source>
</evidence>